<dbReference type="Proteomes" id="UP001301442">
    <property type="component" value="Chromosome"/>
</dbReference>
<proteinExistence type="predicted"/>
<dbReference type="EC" id="2.7.13.3" evidence="3"/>
<keyword evidence="19" id="KW-1185">Reference proteome</keyword>
<evidence type="ECO:0000313" key="18">
    <source>
        <dbReference type="EMBL" id="WOH39504.1"/>
    </source>
</evidence>
<dbReference type="InterPro" id="IPR003661">
    <property type="entry name" value="HisK_dim/P_dom"/>
</dbReference>
<dbReference type="SMART" id="SM00388">
    <property type="entry name" value="HisKA"/>
    <property type="match status" value="1"/>
</dbReference>
<evidence type="ECO:0000256" key="5">
    <source>
        <dbReference type="ARBA" id="ARBA00022519"/>
    </source>
</evidence>
<dbReference type="CDD" id="cd00082">
    <property type="entry name" value="HisKA"/>
    <property type="match status" value="1"/>
</dbReference>
<keyword evidence="6" id="KW-0597">Phosphoprotein</keyword>
<dbReference type="PANTHER" id="PTHR44936">
    <property type="entry name" value="SENSOR PROTEIN CREC"/>
    <property type="match status" value="1"/>
</dbReference>
<dbReference type="Gene3D" id="1.10.287.130">
    <property type="match status" value="1"/>
</dbReference>
<organism evidence="18 19">
    <name type="scientific">Thalassotalea fonticola</name>
    <dbReference type="NCBI Taxonomy" id="3065649"/>
    <lineage>
        <taxon>Bacteria</taxon>
        <taxon>Pseudomonadati</taxon>
        <taxon>Pseudomonadota</taxon>
        <taxon>Gammaproteobacteria</taxon>
        <taxon>Alteromonadales</taxon>
        <taxon>Colwelliaceae</taxon>
        <taxon>Thalassotalea</taxon>
    </lineage>
</organism>
<evidence type="ECO:0000256" key="15">
    <source>
        <dbReference type="SAM" id="Phobius"/>
    </source>
</evidence>
<keyword evidence="5" id="KW-0997">Cell inner membrane</keyword>
<keyword evidence="12 15" id="KW-1133">Transmembrane helix</keyword>
<accession>A0ABZ0GV76</accession>
<keyword evidence="4" id="KW-1003">Cell membrane</keyword>
<dbReference type="InterPro" id="IPR003594">
    <property type="entry name" value="HATPase_dom"/>
</dbReference>
<keyword evidence="13" id="KW-0902">Two-component regulatory system</keyword>
<reference evidence="18 19" key="1">
    <citation type="submission" date="2023-09" db="EMBL/GenBank/DDBJ databases">
        <authorList>
            <person name="Qi X."/>
        </authorList>
    </citation>
    <scope>NUCLEOTIDE SEQUENCE [LARGE SCALE GENOMIC DNA]</scope>
    <source>
        <strain evidence="18 19">S1-1</strain>
    </source>
</reference>
<evidence type="ECO:0000256" key="8">
    <source>
        <dbReference type="ARBA" id="ARBA00022692"/>
    </source>
</evidence>
<dbReference type="PRINTS" id="PR00344">
    <property type="entry name" value="BCTRLSENSOR"/>
</dbReference>
<evidence type="ECO:0000259" key="17">
    <source>
        <dbReference type="PROSITE" id="PS50885"/>
    </source>
</evidence>
<dbReference type="Pfam" id="PF02518">
    <property type="entry name" value="HATPase_c"/>
    <property type="match status" value="1"/>
</dbReference>
<dbReference type="SUPFAM" id="SSF55874">
    <property type="entry name" value="ATPase domain of HSP90 chaperone/DNA topoisomerase II/histidine kinase"/>
    <property type="match status" value="1"/>
</dbReference>
<dbReference type="Pfam" id="PF00512">
    <property type="entry name" value="HisKA"/>
    <property type="match status" value="1"/>
</dbReference>
<keyword evidence="14 15" id="KW-0472">Membrane</keyword>
<dbReference type="PROSITE" id="PS50109">
    <property type="entry name" value="HIS_KIN"/>
    <property type="match status" value="1"/>
</dbReference>
<sequence length="463" mass="51874">MTPLLPKRLAGQLILLLLSTLVLSQAFTLLYSLSEPDGILQRIEDNSLLKETAIVANTLAQIPTESHKLIIRTATAYRIEFRLNEQSGIPTTLLANSQGSKVEVLRSLLTRSYEKIYVHQYPKPQNRAISFIKHFVSYLFSLNSPELKEPERQVLLSASILLDSGQWLNMDVFEQKPFPIWARSSLTSLLIVSVIATLIVVISIKRITRPLQELTNKAQQLGVGENVEPMIEQGPEDIKTTISAFNIMQQRLQNIITHRTRSLAAMSHDLRTPLTSLRLHAEFVTDDDTREKIVEKIDEMEHITNATMLFAKQDSWSEQRREVDLSALVDSLCQDLSDIGLAVDFELSDKLNYTCRPNALRRAISNLVENGVKYGSAVFVKIVEGHNNLQVIISDQGPGIAESQQQRLFEPFERLDDSRNYKSGGLGLGMTIALTIIRGHGGDITLLNRASKGLDVVVTLPNQ</sequence>
<evidence type="ECO:0000256" key="12">
    <source>
        <dbReference type="ARBA" id="ARBA00022989"/>
    </source>
</evidence>
<dbReference type="SMART" id="SM00304">
    <property type="entry name" value="HAMP"/>
    <property type="match status" value="1"/>
</dbReference>
<evidence type="ECO:0000256" key="2">
    <source>
        <dbReference type="ARBA" id="ARBA00004429"/>
    </source>
</evidence>
<keyword evidence="8 15" id="KW-0812">Transmembrane</keyword>
<dbReference type="InterPro" id="IPR036097">
    <property type="entry name" value="HisK_dim/P_sf"/>
</dbReference>
<keyword evidence="7" id="KW-0808">Transferase</keyword>
<evidence type="ECO:0000259" key="16">
    <source>
        <dbReference type="PROSITE" id="PS50109"/>
    </source>
</evidence>
<dbReference type="SUPFAM" id="SSF47384">
    <property type="entry name" value="Homodimeric domain of signal transducing histidine kinase"/>
    <property type="match status" value="1"/>
</dbReference>
<comment type="catalytic activity">
    <reaction evidence="1">
        <text>ATP + protein L-histidine = ADP + protein N-phospho-L-histidine.</text>
        <dbReference type="EC" id="2.7.13.3"/>
    </reaction>
</comment>
<dbReference type="EMBL" id="CP136600">
    <property type="protein sequence ID" value="WOH39504.1"/>
    <property type="molecule type" value="Genomic_DNA"/>
</dbReference>
<evidence type="ECO:0000256" key="9">
    <source>
        <dbReference type="ARBA" id="ARBA00022741"/>
    </source>
</evidence>
<dbReference type="GO" id="GO:0005524">
    <property type="term" value="F:ATP binding"/>
    <property type="evidence" value="ECO:0007669"/>
    <property type="project" value="UniProtKB-KW"/>
</dbReference>
<dbReference type="PANTHER" id="PTHR44936:SF5">
    <property type="entry name" value="SENSOR HISTIDINE KINASE ENVZ"/>
    <property type="match status" value="1"/>
</dbReference>
<evidence type="ECO:0000313" key="19">
    <source>
        <dbReference type="Proteomes" id="UP001301442"/>
    </source>
</evidence>
<keyword evidence="9" id="KW-0547">Nucleotide-binding</keyword>
<dbReference type="SMART" id="SM00387">
    <property type="entry name" value="HATPase_c"/>
    <property type="match status" value="1"/>
</dbReference>
<comment type="subcellular location">
    <subcellularLocation>
        <location evidence="2">Cell inner membrane</location>
        <topology evidence="2">Multi-pass membrane protein</topology>
    </subcellularLocation>
</comment>
<feature type="domain" description="Histidine kinase" evidence="16">
    <location>
        <begin position="265"/>
        <end position="463"/>
    </location>
</feature>
<evidence type="ECO:0000256" key="11">
    <source>
        <dbReference type="ARBA" id="ARBA00022840"/>
    </source>
</evidence>
<evidence type="ECO:0000256" key="1">
    <source>
        <dbReference type="ARBA" id="ARBA00000085"/>
    </source>
</evidence>
<protein>
    <recommendedName>
        <fullName evidence="3">histidine kinase</fullName>
        <ecNumber evidence="3">2.7.13.3</ecNumber>
    </recommendedName>
</protein>
<evidence type="ECO:0000256" key="4">
    <source>
        <dbReference type="ARBA" id="ARBA00022475"/>
    </source>
</evidence>
<dbReference type="InterPro" id="IPR003660">
    <property type="entry name" value="HAMP_dom"/>
</dbReference>
<evidence type="ECO:0000256" key="10">
    <source>
        <dbReference type="ARBA" id="ARBA00022777"/>
    </source>
</evidence>
<gene>
    <name evidence="18" type="ORF">RI844_09815</name>
</gene>
<dbReference type="Gene3D" id="3.30.565.10">
    <property type="entry name" value="Histidine kinase-like ATPase, C-terminal domain"/>
    <property type="match status" value="1"/>
</dbReference>
<dbReference type="InterPro" id="IPR036890">
    <property type="entry name" value="HATPase_C_sf"/>
</dbReference>
<evidence type="ECO:0000256" key="6">
    <source>
        <dbReference type="ARBA" id="ARBA00022553"/>
    </source>
</evidence>
<dbReference type="InterPro" id="IPR004358">
    <property type="entry name" value="Sig_transdc_His_kin-like_C"/>
</dbReference>
<evidence type="ECO:0000256" key="3">
    <source>
        <dbReference type="ARBA" id="ARBA00012438"/>
    </source>
</evidence>
<evidence type="ECO:0000256" key="13">
    <source>
        <dbReference type="ARBA" id="ARBA00023012"/>
    </source>
</evidence>
<evidence type="ECO:0000256" key="14">
    <source>
        <dbReference type="ARBA" id="ARBA00023136"/>
    </source>
</evidence>
<name>A0ABZ0GV76_9GAMM</name>
<evidence type="ECO:0000256" key="7">
    <source>
        <dbReference type="ARBA" id="ARBA00022679"/>
    </source>
</evidence>
<dbReference type="PROSITE" id="PS50885">
    <property type="entry name" value="HAMP"/>
    <property type="match status" value="1"/>
</dbReference>
<dbReference type="InterPro" id="IPR005467">
    <property type="entry name" value="His_kinase_dom"/>
</dbReference>
<feature type="domain" description="HAMP" evidence="17">
    <location>
        <begin position="205"/>
        <end position="257"/>
    </location>
</feature>
<feature type="transmembrane region" description="Helical" evidence="15">
    <location>
        <begin position="180"/>
        <end position="204"/>
    </location>
</feature>
<keyword evidence="10" id="KW-0418">Kinase</keyword>
<dbReference type="RefSeq" id="WP_348398270.1">
    <property type="nucleotide sequence ID" value="NZ_CP136600.1"/>
</dbReference>
<dbReference type="InterPro" id="IPR050980">
    <property type="entry name" value="2C_sensor_his_kinase"/>
</dbReference>
<keyword evidence="11 18" id="KW-0067">ATP-binding</keyword>